<keyword evidence="2" id="KW-0813">Transport</keyword>
<dbReference type="Proteomes" id="UP000885797">
    <property type="component" value="Unassembled WGS sequence"/>
</dbReference>
<dbReference type="Gene3D" id="3.30.70.1450">
    <property type="entry name" value="Regulator of K+ conductance, C-terminal domain"/>
    <property type="match status" value="2"/>
</dbReference>
<dbReference type="InterPro" id="IPR036721">
    <property type="entry name" value="RCK_C_sf"/>
</dbReference>
<evidence type="ECO:0000256" key="6">
    <source>
        <dbReference type="ARBA" id="ARBA00023065"/>
    </source>
</evidence>
<evidence type="ECO:0000259" key="8">
    <source>
        <dbReference type="PROSITE" id="PS51202"/>
    </source>
</evidence>
<evidence type="ECO:0000259" key="7">
    <source>
        <dbReference type="PROSITE" id="PS51201"/>
    </source>
</evidence>
<dbReference type="InterPro" id="IPR006036">
    <property type="entry name" value="K_uptake_TrkA"/>
</dbReference>
<name>A0A7V2SVJ1_9BACT</name>
<dbReference type="PANTHER" id="PTHR43833">
    <property type="entry name" value="POTASSIUM CHANNEL PROTEIN 2-RELATED-RELATED"/>
    <property type="match status" value="1"/>
</dbReference>
<dbReference type="SUPFAM" id="SSF51735">
    <property type="entry name" value="NAD(P)-binding Rossmann-fold domains"/>
    <property type="match status" value="2"/>
</dbReference>
<sequence>MRILIVGAGAVGGHLCGQLSLEGHDVTLIDTDLEKLRKIENDLNIMTIQGNGASAEILEEAGIKKADLFIAVTNIDEVNLIACILAKEYGVARKVARVRNEEYLSPSSPLNSSRLGIDLLINPDTAMSEEILKICSHLEAFEAVELAKGDITLIGYEIRPESPMCGINLMDLRDLKGLYDFVVPAIVRQDKTIVPRGEDEIRPGDKIYFIVRRNDIPKIEELIGVKSQAPKKVFIIGGGHVGYNVAKALEERDCELFLIDEDPKRCERLVEKLDKTIVLNIDGLDGHELRSEGIDTCDVVIAVTDEDTTNILASLLAKHLGAKKCITRISRPDFIPLLGKLGIDVPLSARLVAANMILRFVRRGTILSAATLLGSNAEVLEFVVSSMWPYVERPLKDIPFPKGANVGAIVRNGEAEIPTGQTVILPKDKLIVFTLKEVAPKLERLFAS</sequence>
<dbReference type="EMBL" id="DRND01000201">
    <property type="protein sequence ID" value="HFC46717.1"/>
    <property type="molecule type" value="Genomic_DNA"/>
</dbReference>
<dbReference type="GO" id="GO:0015079">
    <property type="term" value="F:potassium ion transmembrane transporter activity"/>
    <property type="evidence" value="ECO:0007669"/>
    <property type="project" value="InterPro"/>
</dbReference>
<reference evidence="9" key="1">
    <citation type="journal article" date="2020" name="mSystems">
        <title>Genome- and Community-Level Interaction Insights into Carbon Utilization and Element Cycling Functions of Hydrothermarchaeota in Hydrothermal Sediment.</title>
        <authorList>
            <person name="Zhou Z."/>
            <person name="Liu Y."/>
            <person name="Xu W."/>
            <person name="Pan J."/>
            <person name="Luo Z.H."/>
            <person name="Li M."/>
        </authorList>
    </citation>
    <scope>NUCLEOTIDE SEQUENCE [LARGE SCALE GENOMIC DNA]</scope>
    <source>
        <strain evidence="9">HyVt-503</strain>
    </source>
</reference>
<evidence type="ECO:0000256" key="2">
    <source>
        <dbReference type="ARBA" id="ARBA00022448"/>
    </source>
</evidence>
<dbReference type="Gene3D" id="3.40.50.720">
    <property type="entry name" value="NAD(P)-binding Rossmann-like Domain"/>
    <property type="match status" value="2"/>
</dbReference>
<dbReference type="GO" id="GO:0005886">
    <property type="term" value="C:plasma membrane"/>
    <property type="evidence" value="ECO:0007669"/>
    <property type="project" value="InterPro"/>
</dbReference>
<protein>
    <recommendedName>
        <fullName evidence="1">Trk system potassium uptake protein TrkA</fullName>
    </recommendedName>
</protein>
<evidence type="ECO:0000256" key="5">
    <source>
        <dbReference type="ARBA" id="ARBA00023027"/>
    </source>
</evidence>
<dbReference type="NCBIfam" id="NF007032">
    <property type="entry name" value="PRK09496.1-4"/>
    <property type="match status" value="1"/>
</dbReference>
<dbReference type="Pfam" id="PF02080">
    <property type="entry name" value="TrkA_C"/>
    <property type="match status" value="2"/>
</dbReference>
<dbReference type="SUPFAM" id="SSF116726">
    <property type="entry name" value="TrkA C-terminal domain-like"/>
    <property type="match status" value="2"/>
</dbReference>
<accession>A0A7V2SVJ1</accession>
<dbReference type="Pfam" id="PF02254">
    <property type="entry name" value="TrkA_N"/>
    <property type="match status" value="2"/>
</dbReference>
<dbReference type="NCBIfam" id="NF007041">
    <property type="entry name" value="PRK09496.3-4"/>
    <property type="match status" value="1"/>
</dbReference>
<feature type="domain" description="RCK C-terminal" evidence="8">
    <location>
        <begin position="141"/>
        <end position="225"/>
    </location>
</feature>
<evidence type="ECO:0000313" key="9">
    <source>
        <dbReference type="EMBL" id="HFC46717.1"/>
    </source>
</evidence>
<feature type="domain" description="RCK N-terminal" evidence="7">
    <location>
        <begin position="230"/>
        <end position="347"/>
    </location>
</feature>
<dbReference type="PROSITE" id="PS51202">
    <property type="entry name" value="RCK_C"/>
    <property type="match status" value="2"/>
</dbReference>
<feature type="domain" description="RCK N-terminal" evidence="7">
    <location>
        <begin position="1"/>
        <end position="121"/>
    </location>
</feature>
<keyword evidence="3" id="KW-0633">Potassium transport</keyword>
<dbReference type="InterPro" id="IPR003148">
    <property type="entry name" value="RCK_N"/>
</dbReference>
<dbReference type="NCBIfam" id="NF007039">
    <property type="entry name" value="PRK09496.3-2"/>
    <property type="match status" value="1"/>
</dbReference>
<comment type="caution">
    <text evidence="9">The sequence shown here is derived from an EMBL/GenBank/DDBJ whole genome shotgun (WGS) entry which is preliminary data.</text>
</comment>
<dbReference type="AlphaFoldDB" id="A0A7V2SVJ1"/>
<dbReference type="InterPro" id="IPR050721">
    <property type="entry name" value="Trk_Ktr_HKT_K-transport"/>
</dbReference>
<feature type="domain" description="RCK C-terminal" evidence="8">
    <location>
        <begin position="367"/>
        <end position="448"/>
    </location>
</feature>
<dbReference type="PANTHER" id="PTHR43833:SF5">
    <property type="entry name" value="TRK SYSTEM POTASSIUM UPTAKE PROTEIN TRKA"/>
    <property type="match status" value="1"/>
</dbReference>
<dbReference type="NCBIfam" id="NF007031">
    <property type="entry name" value="PRK09496.1-2"/>
    <property type="match status" value="1"/>
</dbReference>
<evidence type="ECO:0000256" key="1">
    <source>
        <dbReference type="ARBA" id="ARBA00017378"/>
    </source>
</evidence>
<dbReference type="PRINTS" id="PR00335">
    <property type="entry name" value="KUPTAKETRKA"/>
</dbReference>
<dbReference type="InterPro" id="IPR036291">
    <property type="entry name" value="NAD(P)-bd_dom_sf"/>
</dbReference>
<proteinExistence type="predicted"/>
<gene>
    <name evidence="9" type="primary">trkA</name>
    <name evidence="9" type="ORF">ENJ63_02420</name>
</gene>
<keyword evidence="4" id="KW-0630">Potassium</keyword>
<evidence type="ECO:0000256" key="4">
    <source>
        <dbReference type="ARBA" id="ARBA00022958"/>
    </source>
</evidence>
<keyword evidence="6" id="KW-0406">Ion transport</keyword>
<evidence type="ECO:0000256" key="3">
    <source>
        <dbReference type="ARBA" id="ARBA00022538"/>
    </source>
</evidence>
<organism evidence="9">
    <name type="scientific">Dissulfuribacter thermophilus</name>
    <dbReference type="NCBI Taxonomy" id="1156395"/>
    <lineage>
        <taxon>Bacteria</taxon>
        <taxon>Pseudomonadati</taxon>
        <taxon>Thermodesulfobacteriota</taxon>
        <taxon>Dissulfuribacteria</taxon>
        <taxon>Dissulfuribacterales</taxon>
        <taxon>Dissulfuribacteraceae</taxon>
        <taxon>Dissulfuribacter</taxon>
    </lineage>
</organism>
<dbReference type="PROSITE" id="PS51201">
    <property type="entry name" value="RCK_N"/>
    <property type="match status" value="2"/>
</dbReference>
<dbReference type="InterPro" id="IPR006037">
    <property type="entry name" value="RCK_C"/>
</dbReference>
<keyword evidence="5" id="KW-0520">NAD</keyword>